<accession>A0A7W6M6K5</accession>
<feature type="region of interest" description="Disordered" evidence="1">
    <location>
        <begin position="89"/>
        <end position="110"/>
    </location>
</feature>
<dbReference type="EMBL" id="JACIFU010000001">
    <property type="protein sequence ID" value="MBB4172622.1"/>
    <property type="molecule type" value="Genomic_DNA"/>
</dbReference>
<evidence type="ECO:0000313" key="2">
    <source>
        <dbReference type="EMBL" id="MBB4172622.1"/>
    </source>
</evidence>
<name>A0A7W6M6K5_9RHOB</name>
<evidence type="ECO:0000256" key="1">
    <source>
        <dbReference type="SAM" id="MobiDB-lite"/>
    </source>
</evidence>
<gene>
    <name evidence="2" type="ORF">GGR93_000383</name>
</gene>
<dbReference type="OrthoDB" id="9797304at2"/>
<sequence length="493" mass="54622">MLNLLDIILIVLCAGLTAAFAVRFLIVPRSGSVAVDLTDTDPVALLFDNGVLHHGTFAALSKFSLLPGTHVWDDLRDALLPRFPDFPETSGSGASGSMALLPQDPDDPSQVKVKWRDGFCWVTLSEQPETKPRKQLHDTGTLEQCAQTLAHPAWEVDHQGRVIWSNPAYDSLERNHKGAIAEFNVPLDTAPKRLPIFDASGRQEWYEVSAHFSERGTMHHATRVTTLMHAEEAQRTFVQTLAKTFAHLSIGLAIFDDKGQLSIFNPALVDLTDLQATFLATRPTMLSFFDALRENRRMPEPKNYKNWRQDIAEVIAAASGGQYRETWTLADGRTYTVQGRPHPDGATAFLIEDISAEVTMARSYRAEVEQFEVLLDSVDDALVVFSNSGVLTFSNATYRTLWGQNPDAAFADVTLEDALELWSQKSVAGIGWSEIRTFCATLGTSVTRQIQLQMNDGREVRCTLRGLPTEATLIQFTVMGTKAMTKPLDLAVL</sequence>
<dbReference type="AlphaFoldDB" id="A0A7W6M6K5"/>
<keyword evidence="3" id="KW-1185">Reference proteome</keyword>
<proteinExistence type="predicted"/>
<dbReference type="Proteomes" id="UP000565745">
    <property type="component" value="Unassembled WGS sequence"/>
</dbReference>
<protein>
    <submittedName>
        <fullName evidence="2">PAS domain-containing protein</fullName>
    </submittedName>
</protein>
<evidence type="ECO:0000313" key="3">
    <source>
        <dbReference type="Proteomes" id="UP000565745"/>
    </source>
</evidence>
<dbReference type="RefSeq" id="WP_025055291.1">
    <property type="nucleotide sequence ID" value="NZ_JACIFU010000001.1"/>
</dbReference>
<dbReference type="InterPro" id="IPR035965">
    <property type="entry name" value="PAS-like_dom_sf"/>
</dbReference>
<organism evidence="2 3">
    <name type="scientific">Sulfitobacter noctilucicola</name>
    <dbReference type="NCBI Taxonomy" id="1342301"/>
    <lineage>
        <taxon>Bacteria</taxon>
        <taxon>Pseudomonadati</taxon>
        <taxon>Pseudomonadota</taxon>
        <taxon>Alphaproteobacteria</taxon>
        <taxon>Rhodobacterales</taxon>
        <taxon>Roseobacteraceae</taxon>
        <taxon>Sulfitobacter</taxon>
    </lineage>
</organism>
<dbReference type="Pfam" id="PF12860">
    <property type="entry name" value="PAS_7"/>
    <property type="match status" value="1"/>
</dbReference>
<comment type="caution">
    <text evidence="2">The sequence shown here is derived from an EMBL/GenBank/DDBJ whole genome shotgun (WGS) entry which is preliminary data.</text>
</comment>
<dbReference type="SUPFAM" id="SSF55785">
    <property type="entry name" value="PYP-like sensor domain (PAS domain)"/>
    <property type="match status" value="2"/>
</dbReference>
<reference evidence="2 3" key="1">
    <citation type="submission" date="2020-08" db="EMBL/GenBank/DDBJ databases">
        <title>Genomic Encyclopedia of Type Strains, Phase IV (KMG-IV): sequencing the most valuable type-strain genomes for metagenomic binning, comparative biology and taxonomic classification.</title>
        <authorList>
            <person name="Goeker M."/>
        </authorList>
    </citation>
    <scope>NUCLEOTIDE SEQUENCE [LARGE SCALE GENOMIC DNA]</scope>
    <source>
        <strain evidence="2 3">DSM 101015</strain>
    </source>
</reference>